<organism evidence="1 2">
    <name type="scientific">Ambrosiozyma monospora</name>
    <name type="common">Yeast</name>
    <name type="synonym">Endomycopsis monosporus</name>
    <dbReference type="NCBI Taxonomy" id="43982"/>
    <lineage>
        <taxon>Eukaryota</taxon>
        <taxon>Fungi</taxon>
        <taxon>Dikarya</taxon>
        <taxon>Ascomycota</taxon>
        <taxon>Saccharomycotina</taxon>
        <taxon>Pichiomycetes</taxon>
        <taxon>Pichiales</taxon>
        <taxon>Pichiaceae</taxon>
        <taxon>Ambrosiozyma</taxon>
    </lineage>
</organism>
<dbReference type="Proteomes" id="UP001165064">
    <property type="component" value="Unassembled WGS sequence"/>
</dbReference>
<evidence type="ECO:0000313" key="1">
    <source>
        <dbReference type="EMBL" id="GME79998.1"/>
    </source>
</evidence>
<dbReference type="EMBL" id="BSXS01002852">
    <property type="protein sequence ID" value="GME79998.1"/>
    <property type="molecule type" value="Genomic_DNA"/>
</dbReference>
<proteinExistence type="predicted"/>
<protein>
    <submittedName>
        <fullName evidence="1">Unnamed protein product</fullName>
    </submittedName>
</protein>
<gene>
    <name evidence="1" type="ORF">Amon02_000423300</name>
</gene>
<comment type="caution">
    <text evidence="1">The sequence shown here is derived from an EMBL/GenBank/DDBJ whole genome shotgun (WGS) entry which is preliminary data.</text>
</comment>
<reference evidence="1" key="1">
    <citation type="submission" date="2023-04" db="EMBL/GenBank/DDBJ databases">
        <title>Ambrosiozyma monospora NBRC 10751.</title>
        <authorList>
            <person name="Ichikawa N."/>
            <person name="Sato H."/>
            <person name="Tonouchi N."/>
        </authorList>
    </citation>
    <scope>NUCLEOTIDE SEQUENCE</scope>
    <source>
        <strain evidence="1">NBRC 10751</strain>
    </source>
</reference>
<name>A0ACB5T2W1_AMBMO</name>
<keyword evidence="2" id="KW-1185">Reference proteome</keyword>
<evidence type="ECO:0000313" key="2">
    <source>
        <dbReference type="Proteomes" id="UP001165064"/>
    </source>
</evidence>
<accession>A0ACB5T2W1</accession>
<sequence length="797" mass="85401">MKSSSSSPTPVLHQDSKNNGSSPYPNQIRQGVNKRSSTTSEIFQNIDGENLNLSSSTIMTNSKPTERISVSEPTVVSVSPGRERHDMSSSNSPHSHSTSPALTPSQRFQRQFNMEPQQQQLQKPESLEKSVLDPRSSKLSPHLNKSVEKKNDTNENEDNAEDEEEGEYYNIPIRSPKRTNVELFDPESVQQDEFKSPFPPDYFNTGKFSQKQQKQQQQQLQSQQTHDGRLPPLPTGSAATTSNTTSDDGTSKQVLSKATTPVLNSSAIDASAAIKSPSRKPPAADIPSTPDHSVDSAIIDMGLGLTSSANGDTSTSTVLVGNANKNGSTAPSTAPGSSDSPDLKHRKLSLSDERLSAEYKRRNAPFKFGSAPSSPEDLKKTMLTNPPAGNTVDSPSNKHHQKKSSGGLGRSISRVFTKHKRVTSGSASNSNSVQQQLQQQRANTSLDLGSGNGNGNSRDVMYGSISRSASLMHKRSISDQSSIAGVNATATYQTPPLPMTPSFIHNRARSEQGNVVGGPSSAASKRHSSSTLPDSDSLSLSRLKETERDLKSAQADLANIASKKLNMMKEIQLLETRKKALDNEIELKEQKLKELNALLEVRHGKLALDSLESLLAPSALVDDGGDSTGSTPPGSRQVSTSNVGGNVASNGGKGRVTLINNSGSSTSLAQTYSHKNNSRIASLDELPEHQQQHNNNNSHHGRGNGIMNGPSSRNGSTTSLSTPPLPPNSSASGTTGSNITSSPVENVKNNHDSKNSSDKPRKGFFSRGLFRSNNTKSNGSNGKEGIPSNKVTRLYCQ</sequence>